<proteinExistence type="predicted"/>
<name>A0AAU9T8Z8_THLAR</name>
<dbReference type="AlphaFoldDB" id="A0AAU9T8Z8"/>
<keyword evidence="3" id="KW-1185">Reference proteome</keyword>
<feature type="region of interest" description="Disordered" evidence="1">
    <location>
        <begin position="1"/>
        <end position="66"/>
    </location>
</feature>
<reference evidence="2 3" key="1">
    <citation type="submission" date="2022-03" db="EMBL/GenBank/DDBJ databases">
        <authorList>
            <person name="Nunn A."/>
            <person name="Chopra R."/>
            <person name="Nunn A."/>
            <person name="Contreras Garrido A."/>
        </authorList>
    </citation>
    <scope>NUCLEOTIDE SEQUENCE [LARGE SCALE GENOMIC DNA]</scope>
</reference>
<dbReference type="EMBL" id="OU466863">
    <property type="protein sequence ID" value="CAH2079781.1"/>
    <property type="molecule type" value="Genomic_DNA"/>
</dbReference>
<evidence type="ECO:0000313" key="3">
    <source>
        <dbReference type="Proteomes" id="UP000836841"/>
    </source>
</evidence>
<organism evidence="2 3">
    <name type="scientific">Thlaspi arvense</name>
    <name type="common">Field penny-cress</name>
    <dbReference type="NCBI Taxonomy" id="13288"/>
    <lineage>
        <taxon>Eukaryota</taxon>
        <taxon>Viridiplantae</taxon>
        <taxon>Streptophyta</taxon>
        <taxon>Embryophyta</taxon>
        <taxon>Tracheophyta</taxon>
        <taxon>Spermatophyta</taxon>
        <taxon>Magnoliopsida</taxon>
        <taxon>eudicotyledons</taxon>
        <taxon>Gunneridae</taxon>
        <taxon>Pentapetalae</taxon>
        <taxon>rosids</taxon>
        <taxon>malvids</taxon>
        <taxon>Brassicales</taxon>
        <taxon>Brassicaceae</taxon>
        <taxon>Thlaspideae</taxon>
        <taxon>Thlaspi</taxon>
    </lineage>
</organism>
<evidence type="ECO:0000256" key="1">
    <source>
        <dbReference type="SAM" id="MobiDB-lite"/>
    </source>
</evidence>
<protein>
    <submittedName>
        <fullName evidence="2">Uncharacterized protein</fullName>
    </submittedName>
</protein>
<feature type="region of interest" description="Disordered" evidence="1">
    <location>
        <begin position="94"/>
        <end position="115"/>
    </location>
</feature>
<evidence type="ECO:0000313" key="2">
    <source>
        <dbReference type="EMBL" id="CAH2079781.1"/>
    </source>
</evidence>
<gene>
    <name evidence="2" type="ORF">TAV2_LOCUS23143</name>
</gene>
<feature type="compositionally biased region" description="Low complexity" evidence="1">
    <location>
        <begin position="35"/>
        <end position="61"/>
    </location>
</feature>
<sequence>MGRMYLPRGVQPRTLERPDMVTILPNGSRLPSPLGSIDSTSSTGSGSPSSSAGTRSSLGGSAADIDTPMASRVTGYVGDASSELVVLARPDAGSAESRSPLLSSGDEFPRSKSSAQSLEDIRYTCGVSDLEFRVPGANERPWTPPPGWICLYEFWFEHCQLWFLLPKILLDYCESREIALTQLCPGVIRNMIGAIIVAESCGVDMSLRFFEEISSVVWNTKGAQRTVAVNHYRDLKSDLARIRKERDDATVFKRRRVLNLVIPEYRDKVGKFERFNKSNEAVHTAVSAYTMASGVFDAFTSLVSDKTLLPEGTMARLEGERDSAKEKALELGVEDIQDNDFVVGSVSDWIALLTSPSPVEASADQYGSMSVGLASTDISSLRSPSMKGP</sequence>
<dbReference type="Proteomes" id="UP000836841">
    <property type="component" value="Chromosome 7"/>
</dbReference>
<accession>A0AAU9T8Z8</accession>